<dbReference type="AlphaFoldDB" id="A0A2W5BV20"/>
<evidence type="ECO:0000313" key="3">
    <source>
        <dbReference type="Proteomes" id="UP000249557"/>
    </source>
</evidence>
<evidence type="ECO:0000256" key="1">
    <source>
        <dbReference type="SAM" id="Phobius"/>
    </source>
</evidence>
<reference evidence="2 3" key="1">
    <citation type="submission" date="2017-08" db="EMBL/GenBank/DDBJ databases">
        <title>Infants hospitalized years apart are colonized by the same room-sourced microbial strains.</title>
        <authorList>
            <person name="Brooks B."/>
            <person name="Olm M.R."/>
            <person name="Firek B.A."/>
            <person name="Baker R."/>
            <person name="Thomas B.C."/>
            <person name="Morowitz M.J."/>
            <person name="Banfield J.F."/>
        </authorList>
    </citation>
    <scope>NUCLEOTIDE SEQUENCE [LARGE SCALE GENOMIC DNA]</scope>
    <source>
        <strain evidence="2">S2_018_000_R2_104</strain>
    </source>
</reference>
<gene>
    <name evidence="2" type="ORF">DI626_05175</name>
</gene>
<accession>A0A2W5BV20</accession>
<dbReference type="Pfam" id="PF06055">
    <property type="entry name" value="ExoD"/>
    <property type="match status" value="1"/>
</dbReference>
<dbReference type="PANTHER" id="PTHR41795">
    <property type="entry name" value="EXOPOLYSACCHARIDE SYNTHESIS PROTEIN"/>
    <property type="match status" value="1"/>
</dbReference>
<protein>
    <recommendedName>
        <fullName evidence="4">Polysaccharide synthesis protein exod</fullName>
    </recommendedName>
</protein>
<dbReference type="PIRSF" id="PIRSF033239">
    <property type="entry name" value="ExoD"/>
    <property type="match status" value="1"/>
</dbReference>
<feature type="transmembrane region" description="Helical" evidence="1">
    <location>
        <begin position="128"/>
        <end position="151"/>
    </location>
</feature>
<evidence type="ECO:0008006" key="4">
    <source>
        <dbReference type="Google" id="ProtNLM"/>
    </source>
</evidence>
<dbReference type="EMBL" id="QFNK01000082">
    <property type="protein sequence ID" value="PZO86951.1"/>
    <property type="molecule type" value="Genomic_DNA"/>
</dbReference>
<feature type="transmembrane region" description="Helical" evidence="1">
    <location>
        <begin position="171"/>
        <end position="195"/>
    </location>
</feature>
<proteinExistence type="predicted"/>
<feature type="transmembrane region" description="Helical" evidence="1">
    <location>
        <begin position="41"/>
        <end position="61"/>
    </location>
</feature>
<name>A0A2W5BV20_9BACT</name>
<dbReference type="InterPro" id="IPR010331">
    <property type="entry name" value="ExoD"/>
</dbReference>
<keyword evidence="1" id="KW-1133">Transmembrane helix</keyword>
<organism evidence="2 3">
    <name type="scientific">Micavibrio aeruginosavorus</name>
    <dbReference type="NCBI Taxonomy" id="349221"/>
    <lineage>
        <taxon>Bacteria</taxon>
        <taxon>Pseudomonadati</taxon>
        <taxon>Bdellovibrionota</taxon>
        <taxon>Bdellovibrionia</taxon>
        <taxon>Bdellovibrionales</taxon>
        <taxon>Pseudobdellovibrionaceae</taxon>
        <taxon>Micavibrio</taxon>
    </lineage>
</organism>
<comment type="caution">
    <text evidence="2">The sequence shown here is derived from an EMBL/GenBank/DDBJ whole genome shotgun (WGS) entry which is preliminary data.</text>
</comment>
<evidence type="ECO:0000313" key="2">
    <source>
        <dbReference type="EMBL" id="PZO86951.1"/>
    </source>
</evidence>
<keyword evidence="1" id="KW-0472">Membrane</keyword>
<keyword evidence="1" id="KW-0812">Transmembrane</keyword>
<sequence length="212" mass="23702">MENSHETPRALSDLLTELKNRFEGQDVRMSDILEGFHERGFGFFLLLMGLFCIIPIPTFGLKSLVCLPMGLLTLQQALGFHTLWMPDIIRRKVVRKDIFEAFMDHAFKWTAKLETIAKPRYAHMTQGIFSYLIGITGTLMVACIIMPLPLTNTVPAIGVILMSVGVLVRDGLAVLIGMIVGTLWSLAWFAAFFYLGAKGLEMMIPAVMTAFQ</sequence>
<dbReference type="Proteomes" id="UP000249557">
    <property type="component" value="Unassembled WGS sequence"/>
</dbReference>
<dbReference type="PANTHER" id="PTHR41795:SF1">
    <property type="entry name" value="EXOPOLYSACCHARIDE SYNTHESIS PROTEIN"/>
    <property type="match status" value="1"/>
</dbReference>